<dbReference type="GO" id="GO:0000775">
    <property type="term" value="C:chromosome, centromeric region"/>
    <property type="evidence" value="ECO:0007669"/>
    <property type="project" value="TreeGrafter"/>
</dbReference>
<dbReference type="EMBL" id="KQ414613">
    <property type="protein sequence ID" value="KOC69042.1"/>
    <property type="molecule type" value="Genomic_DNA"/>
</dbReference>
<dbReference type="Pfam" id="PF09724">
    <property type="entry name" value="Dcc1"/>
    <property type="match status" value="1"/>
</dbReference>
<evidence type="ECO:0000256" key="1">
    <source>
        <dbReference type="ARBA" id="ARBA00007017"/>
    </source>
</evidence>
<keyword evidence="5" id="KW-1185">Reference proteome</keyword>
<name>A0A0L7RDH7_9HYME</name>
<proteinExistence type="inferred from homology"/>
<sequence>YSRTIEEVRETLELAAVKESGLQNITQIVYSEQEHDVGKCIKLLELDEHLMETISKGDSLTFQGNKEDTVVLCTKNQTYDIKEAETSNSCMLVPNLNLFEQTKVDANDRIVKAYNISGVFHTYYEVKECEPRLEKLHSVLKPTSFNGVEYESAIPQELLYDWQRLQNEVQASEDELTQALKDYLIVTINGYFRLISFECEVRSLTLMLDLFDENSWELNEVDKEITYESLKEFIVKPVFDILFTKYTEVSDKSKTDGTLLFRYNEEQCCKSLAKVLLSASPVTEYKQFMESWCIEMKPKEEYLRGIALVTWNNSFLKKEVVSFPEIDLPKNINQRFNYLFKAKDKWTVQEISPYILKLATNKMNVNALLTKYARCSVVNGIKYYSSKHDK</sequence>
<keyword evidence="3" id="KW-0235">DNA replication</keyword>
<dbReference type="GO" id="GO:0031390">
    <property type="term" value="C:Ctf18 RFC-like complex"/>
    <property type="evidence" value="ECO:0007669"/>
    <property type="project" value="InterPro"/>
</dbReference>
<dbReference type="PANTHER" id="PTHR13395">
    <property type="entry name" value="SISTER CHROMATID COHESION PROTEIN DCC1-RELATED"/>
    <property type="match status" value="1"/>
</dbReference>
<evidence type="ECO:0000313" key="4">
    <source>
        <dbReference type="EMBL" id="KOC69042.1"/>
    </source>
</evidence>
<dbReference type="Proteomes" id="UP000053825">
    <property type="component" value="Unassembled WGS sequence"/>
</dbReference>
<accession>A0A0L7RDH7</accession>
<dbReference type="GO" id="GO:0006260">
    <property type="term" value="P:DNA replication"/>
    <property type="evidence" value="ECO:0007669"/>
    <property type="project" value="UniProtKB-KW"/>
</dbReference>
<protein>
    <recommendedName>
        <fullName evidence="2">Sister chromatid cohesion protein DCC1</fullName>
    </recommendedName>
</protein>
<gene>
    <name evidence="4" type="ORF">WH47_09599</name>
</gene>
<comment type="similarity">
    <text evidence="1">Belongs to the DCC1 family.</text>
</comment>
<dbReference type="OrthoDB" id="5199543at2759"/>
<dbReference type="PANTHER" id="PTHR13395:SF6">
    <property type="entry name" value="SISTER CHROMATID COHESION PROTEIN DCC1"/>
    <property type="match status" value="1"/>
</dbReference>
<evidence type="ECO:0000256" key="3">
    <source>
        <dbReference type="ARBA" id="ARBA00022705"/>
    </source>
</evidence>
<evidence type="ECO:0000256" key="2">
    <source>
        <dbReference type="ARBA" id="ARBA00017682"/>
    </source>
</evidence>
<organism evidence="4 5">
    <name type="scientific">Habropoda laboriosa</name>
    <dbReference type="NCBI Taxonomy" id="597456"/>
    <lineage>
        <taxon>Eukaryota</taxon>
        <taxon>Metazoa</taxon>
        <taxon>Ecdysozoa</taxon>
        <taxon>Arthropoda</taxon>
        <taxon>Hexapoda</taxon>
        <taxon>Insecta</taxon>
        <taxon>Pterygota</taxon>
        <taxon>Neoptera</taxon>
        <taxon>Endopterygota</taxon>
        <taxon>Hymenoptera</taxon>
        <taxon>Apocrita</taxon>
        <taxon>Aculeata</taxon>
        <taxon>Apoidea</taxon>
        <taxon>Anthophila</taxon>
        <taxon>Apidae</taxon>
        <taxon>Habropoda</taxon>
    </lineage>
</organism>
<dbReference type="STRING" id="597456.A0A0L7RDH7"/>
<reference evidence="4 5" key="1">
    <citation type="submission" date="2015-07" db="EMBL/GenBank/DDBJ databases">
        <title>The genome of Habropoda laboriosa.</title>
        <authorList>
            <person name="Pan H."/>
            <person name="Kapheim K."/>
        </authorList>
    </citation>
    <scope>NUCLEOTIDE SEQUENCE [LARGE SCALE GENOMIC DNA]</scope>
    <source>
        <strain evidence="4">0110345459</strain>
    </source>
</reference>
<dbReference type="InterPro" id="IPR019128">
    <property type="entry name" value="Dcc1"/>
</dbReference>
<dbReference type="GO" id="GO:0034088">
    <property type="term" value="P:maintenance of mitotic sister chromatid cohesion"/>
    <property type="evidence" value="ECO:0007669"/>
    <property type="project" value="TreeGrafter"/>
</dbReference>
<dbReference type="GO" id="GO:0000785">
    <property type="term" value="C:chromatin"/>
    <property type="evidence" value="ECO:0007669"/>
    <property type="project" value="TreeGrafter"/>
</dbReference>
<evidence type="ECO:0000313" key="5">
    <source>
        <dbReference type="Proteomes" id="UP000053825"/>
    </source>
</evidence>
<dbReference type="AlphaFoldDB" id="A0A0L7RDH7"/>
<feature type="non-terminal residue" evidence="4">
    <location>
        <position position="1"/>
    </location>
</feature>